<reference evidence="11" key="1">
    <citation type="submission" date="2013-04" db="EMBL/GenBank/DDBJ databases">
        <authorList>
            <person name="Hegedusova E."/>
            <person name="Brejova B."/>
            <person name="Nosek J."/>
        </authorList>
    </citation>
    <scope>NUCLEOTIDE SEQUENCE</scope>
    <source>
        <strain evidence="11">CBS 6341</strain>
    </source>
</reference>
<keyword evidence="3" id="KW-0679">Respiratory chain</keyword>
<dbReference type="InterPro" id="IPR003945">
    <property type="entry name" value="NU5C-like"/>
</dbReference>
<feature type="transmembrane region" description="Helical" evidence="8">
    <location>
        <begin position="194"/>
        <end position="219"/>
    </location>
</feature>
<dbReference type="GO" id="GO:0003954">
    <property type="term" value="F:NADH dehydrogenase activity"/>
    <property type="evidence" value="ECO:0007669"/>
    <property type="project" value="TreeGrafter"/>
</dbReference>
<dbReference type="RefSeq" id="YP_008475200.1">
    <property type="nucleotide sequence ID" value="NC_022171.1"/>
</dbReference>
<dbReference type="GeneID" id="16695140"/>
<dbReference type="InterPro" id="IPR001516">
    <property type="entry name" value="Proton_antipo_N"/>
</dbReference>
<keyword evidence="5 8" id="KW-1133">Transmembrane helix</keyword>
<feature type="transmembrane region" description="Helical" evidence="8">
    <location>
        <begin position="166"/>
        <end position="188"/>
    </location>
</feature>
<evidence type="ECO:0000256" key="3">
    <source>
        <dbReference type="ARBA" id="ARBA00022660"/>
    </source>
</evidence>
<keyword evidence="3" id="KW-0249">Electron transport</keyword>
<feature type="transmembrane region" description="Helical" evidence="8">
    <location>
        <begin position="464"/>
        <end position="484"/>
    </location>
</feature>
<dbReference type="AlphaFoldDB" id="S5TGE0"/>
<dbReference type="InterPro" id="IPR001750">
    <property type="entry name" value="ND/Mrp_TM"/>
</dbReference>
<dbReference type="GO" id="GO:0008137">
    <property type="term" value="F:NADH dehydrogenase (ubiquinone) activity"/>
    <property type="evidence" value="ECO:0007669"/>
    <property type="project" value="UniProtKB-EC"/>
</dbReference>
<feature type="transmembrane region" description="Helical" evidence="8">
    <location>
        <begin position="29"/>
        <end position="47"/>
    </location>
</feature>
<evidence type="ECO:0000259" key="9">
    <source>
        <dbReference type="Pfam" id="PF00361"/>
    </source>
</evidence>
<feature type="transmembrane region" description="Helical" evidence="8">
    <location>
        <begin position="231"/>
        <end position="260"/>
    </location>
</feature>
<keyword evidence="8" id="KW-0813">Transport</keyword>
<evidence type="ECO:0000256" key="7">
    <source>
        <dbReference type="ARBA" id="ARBA00023136"/>
    </source>
</evidence>
<feature type="transmembrane region" description="Helical" evidence="8">
    <location>
        <begin position="79"/>
        <end position="100"/>
    </location>
</feature>
<feature type="transmembrane region" description="Helical" evidence="8">
    <location>
        <begin position="402"/>
        <end position="426"/>
    </location>
</feature>
<dbReference type="GO" id="GO:0042773">
    <property type="term" value="P:ATP synthesis coupled electron transport"/>
    <property type="evidence" value="ECO:0007669"/>
    <property type="project" value="InterPro"/>
</dbReference>
<feature type="transmembrane region" description="Helical" evidence="8">
    <location>
        <begin position="516"/>
        <end position="537"/>
    </location>
</feature>
<evidence type="ECO:0000256" key="2">
    <source>
        <dbReference type="ARBA" id="ARBA00004141"/>
    </source>
</evidence>
<feature type="transmembrane region" description="Helical" evidence="8">
    <location>
        <begin position="623"/>
        <end position="644"/>
    </location>
</feature>
<feature type="transmembrane region" description="Helical" evidence="8">
    <location>
        <begin position="272"/>
        <end position="293"/>
    </location>
</feature>
<comment type="function">
    <text evidence="1">Core subunit of the mitochondrial membrane respiratory chain NADH dehydrogenase (Complex I) that is believed to belong to the minimal assembly required for catalysis. Complex I functions in the transfer of electrons from NADH to the respiratory chain. The immediate electron acceptor for the enzyme is believed to be ubiquinone.</text>
</comment>
<comment type="function">
    <text evidence="8">Core subunit of the mitochondrial membrane respiratory chain NADH dehydrogenase (Complex I) which catalyzes electron transfer from NADH through the respiratory chain, using ubiquinone as an electron acceptor. Essential for the catalytic activity and assembly of complex I.</text>
</comment>
<evidence type="ECO:0000256" key="4">
    <source>
        <dbReference type="ARBA" id="ARBA00022692"/>
    </source>
</evidence>
<geneLocation type="mitochondrion" evidence="11"/>
<evidence type="ECO:0000256" key="8">
    <source>
        <dbReference type="RuleBase" id="RU003404"/>
    </source>
</evidence>
<evidence type="ECO:0000313" key="11">
    <source>
        <dbReference type="EMBL" id="AGS44502.1"/>
    </source>
</evidence>
<dbReference type="GO" id="GO:0016020">
    <property type="term" value="C:membrane"/>
    <property type="evidence" value="ECO:0007669"/>
    <property type="project" value="UniProtKB-SubCell"/>
</dbReference>
<keyword evidence="7 8" id="KW-0472">Membrane</keyword>
<dbReference type="PANTHER" id="PTHR42829:SF2">
    <property type="entry name" value="NADH-UBIQUINONE OXIDOREDUCTASE CHAIN 5"/>
    <property type="match status" value="1"/>
</dbReference>
<accession>S5TGE0</accession>
<protein>
    <recommendedName>
        <fullName evidence="8">NADH-ubiquinone oxidoreductase chain 5</fullName>
        <ecNumber evidence="8">7.1.1.2</ecNumber>
    </recommendedName>
</protein>
<sequence>MILFILLPFFNVIVSGLFGRYIGVNNVKLFNITNLIILLFVLIYYYLNIISTDNEYRLNILELIDIEYLTIDYSFNLDLLSVTMLIPVIIISLIVNIFAAGYMENDAHNQRFYTYLALFTLFMIILVLGDNYLMLFIGWEYIGIASFLLIGFWYNNIDNIKSSLNALFINKVGDVFLIIALIYLIYVYKSLDYNLIFSIVSYINSDINSIIILCLVIAASAKSAQFGLHNWLIWAMAGPTPVSVLLHAATLVIAGIYLLIRSSNILEYCPNILLFNLWLGAITSLIAGFIAINTNDIKRIIALSTMSQLGIMFISIGLSGYNFTLFHVVCHSIYKALLFICAGTIIHSIANELQDIRKIGGLIIYMPITYICILIASLSLMGLPSLTGYYSKDIIIESSLGIYTISGLIVYWIVILSSLLTNIYILKLIYYSFINIPQLNKYIYNNITELSSFNKLSYNNINNLYFIIPMIILTLGSLFLGYILQDIYLGQGTNISGIFINPINLNLLEIHFSIDIYYKWIPIINIILSITLIIYIYEYNYKFIYIYNNKFLYNFYILFNTRFLFDQILNNLIIRKIFKLSGTLNSLIDKGILSLIGPTGIKSLLNKLSYNIIKINSHLFNHYLIYITYSLLLVIFIILSINNYININNIIDIKSYILYISIIIILLFNINILYNYNETSIKQ</sequence>
<feature type="domain" description="NADH-Ubiquinone oxidoreductase (complex I) chain 5 N-terminal" evidence="10">
    <location>
        <begin position="64"/>
        <end position="113"/>
    </location>
</feature>
<organism evidence="11">
    <name type="scientific">Wickerhamomyces mucosus</name>
    <dbReference type="NCBI Taxonomy" id="1378264"/>
    <lineage>
        <taxon>Eukaryota</taxon>
        <taxon>Fungi</taxon>
        <taxon>Dikarya</taxon>
        <taxon>Ascomycota</taxon>
        <taxon>Saccharomycotina</taxon>
        <taxon>Saccharomycetes</taxon>
        <taxon>Phaffomycetales</taxon>
        <taxon>Wickerhamomycetaceae</taxon>
        <taxon>Wickerhamomyces</taxon>
    </lineage>
</organism>
<dbReference type="Pfam" id="PF00361">
    <property type="entry name" value="Proton_antipo_M"/>
    <property type="match status" value="1"/>
</dbReference>
<evidence type="ECO:0000256" key="5">
    <source>
        <dbReference type="ARBA" id="ARBA00022989"/>
    </source>
</evidence>
<feature type="transmembrane region" description="Helical" evidence="8">
    <location>
        <begin position="6"/>
        <end position="22"/>
    </location>
</feature>
<feature type="transmembrane region" description="Helical" evidence="8">
    <location>
        <begin position="135"/>
        <end position="154"/>
    </location>
</feature>
<keyword evidence="6 8" id="KW-0830">Ubiquinone</keyword>
<dbReference type="Pfam" id="PF00662">
    <property type="entry name" value="Proton_antipo_N"/>
    <property type="match status" value="1"/>
</dbReference>
<evidence type="ECO:0000259" key="10">
    <source>
        <dbReference type="Pfam" id="PF00662"/>
    </source>
</evidence>
<keyword evidence="8 11" id="KW-0496">Mitochondrion</keyword>
<dbReference type="PANTHER" id="PTHR42829">
    <property type="entry name" value="NADH-UBIQUINONE OXIDOREDUCTASE CHAIN 5"/>
    <property type="match status" value="1"/>
</dbReference>
<keyword evidence="4 8" id="KW-0812">Transmembrane</keyword>
<dbReference type="EMBL" id="KC993197">
    <property type="protein sequence ID" value="AGS44502.1"/>
    <property type="molecule type" value="Genomic_DNA"/>
</dbReference>
<dbReference type="NCBIfam" id="TIGR01974">
    <property type="entry name" value="NDH_I_L"/>
    <property type="match status" value="1"/>
</dbReference>
<dbReference type="GO" id="GO:0015990">
    <property type="term" value="P:electron transport coupled proton transport"/>
    <property type="evidence" value="ECO:0007669"/>
    <property type="project" value="TreeGrafter"/>
</dbReference>
<dbReference type="PRINTS" id="PR01434">
    <property type="entry name" value="NADHDHGNASE5"/>
</dbReference>
<feature type="domain" description="NADH:quinone oxidoreductase/Mrp antiporter transmembrane" evidence="9">
    <location>
        <begin position="131"/>
        <end position="410"/>
    </location>
</feature>
<feature type="transmembrane region" description="Helical" evidence="8">
    <location>
        <begin position="656"/>
        <end position="674"/>
    </location>
</feature>
<dbReference type="EC" id="7.1.1.2" evidence="8"/>
<gene>
    <name evidence="11" type="primary">nad5</name>
</gene>
<comment type="catalytic activity">
    <reaction evidence="8">
        <text>a ubiquinone + NADH + 5 H(+)(in) = a ubiquinol + NAD(+) + 4 H(+)(out)</text>
        <dbReference type="Rhea" id="RHEA:29091"/>
        <dbReference type="Rhea" id="RHEA-COMP:9565"/>
        <dbReference type="Rhea" id="RHEA-COMP:9566"/>
        <dbReference type="ChEBI" id="CHEBI:15378"/>
        <dbReference type="ChEBI" id="CHEBI:16389"/>
        <dbReference type="ChEBI" id="CHEBI:17976"/>
        <dbReference type="ChEBI" id="CHEBI:57540"/>
        <dbReference type="ChEBI" id="CHEBI:57945"/>
        <dbReference type="EC" id="7.1.1.2"/>
    </reaction>
</comment>
<comment type="similarity">
    <text evidence="8">Belongs to the complex I subunit 5 family.</text>
</comment>
<feature type="transmembrane region" description="Helical" evidence="8">
    <location>
        <begin position="112"/>
        <end position="129"/>
    </location>
</feature>
<comment type="subcellular location">
    <subcellularLocation>
        <location evidence="2">Membrane</location>
        <topology evidence="2">Multi-pass membrane protein</topology>
    </subcellularLocation>
</comment>
<name>S5TGE0_9ASCO</name>
<dbReference type="InterPro" id="IPR018393">
    <property type="entry name" value="NADHpl_OxRdtase_5_subgr"/>
</dbReference>
<feature type="transmembrane region" description="Helical" evidence="8">
    <location>
        <begin position="300"/>
        <end position="321"/>
    </location>
</feature>
<evidence type="ECO:0000256" key="1">
    <source>
        <dbReference type="ARBA" id="ARBA00003257"/>
    </source>
</evidence>
<feature type="transmembrane region" description="Helical" evidence="8">
    <location>
        <begin position="362"/>
        <end position="382"/>
    </location>
</feature>
<keyword evidence="8" id="KW-0520">NAD</keyword>
<evidence type="ECO:0000256" key="6">
    <source>
        <dbReference type="ARBA" id="ARBA00023075"/>
    </source>
</evidence>
<proteinExistence type="inferred from homology"/>